<keyword evidence="3" id="KW-1185">Reference proteome</keyword>
<evidence type="ECO:0000313" key="3">
    <source>
        <dbReference type="Proteomes" id="UP000567795"/>
    </source>
</evidence>
<accession>A0A853ACZ1</accession>
<sequence length="37" mass="3858">MSDHRDREAGGTEPTGAVSGSRRTAADVHHQGPNGSR</sequence>
<feature type="region of interest" description="Disordered" evidence="1">
    <location>
        <begin position="1"/>
        <end position="37"/>
    </location>
</feature>
<comment type="caution">
    <text evidence="2">The sequence shown here is derived from an EMBL/GenBank/DDBJ whole genome shotgun (WGS) entry which is preliminary data.</text>
</comment>
<dbReference type="AlphaFoldDB" id="A0A853ACZ1"/>
<dbReference type="EMBL" id="JACBZD010000002">
    <property type="protein sequence ID" value="NYI08421.1"/>
    <property type="molecule type" value="Genomic_DNA"/>
</dbReference>
<gene>
    <name evidence="2" type="ORF">FHU37_005450</name>
</gene>
<protein>
    <submittedName>
        <fullName evidence="2">Uncharacterized protein</fullName>
    </submittedName>
</protein>
<organism evidence="2 3">
    <name type="scientific">Allostreptomyces psammosilenae</name>
    <dbReference type="NCBI Taxonomy" id="1892865"/>
    <lineage>
        <taxon>Bacteria</taxon>
        <taxon>Bacillati</taxon>
        <taxon>Actinomycetota</taxon>
        <taxon>Actinomycetes</taxon>
        <taxon>Kitasatosporales</taxon>
        <taxon>Streptomycetaceae</taxon>
        <taxon>Allostreptomyces</taxon>
    </lineage>
</organism>
<proteinExistence type="predicted"/>
<feature type="compositionally biased region" description="Basic and acidic residues" evidence="1">
    <location>
        <begin position="1"/>
        <end position="10"/>
    </location>
</feature>
<name>A0A853ACZ1_9ACTN</name>
<evidence type="ECO:0000313" key="2">
    <source>
        <dbReference type="EMBL" id="NYI08421.1"/>
    </source>
</evidence>
<dbReference type="Proteomes" id="UP000567795">
    <property type="component" value="Unassembled WGS sequence"/>
</dbReference>
<reference evidence="2 3" key="1">
    <citation type="submission" date="2020-07" db="EMBL/GenBank/DDBJ databases">
        <title>Sequencing the genomes of 1000 actinobacteria strains.</title>
        <authorList>
            <person name="Klenk H.-P."/>
        </authorList>
    </citation>
    <scope>NUCLEOTIDE SEQUENCE [LARGE SCALE GENOMIC DNA]</scope>
    <source>
        <strain evidence="2 3">DSM 42178</strain>
    </source>
</reference>
<evidence type="ECO:0000256" key="1">
    <source>
        <dbReference type="SAM" id="MobiDB-lite"/>
    </source>
</evidence>